<dbReference type="AlphaFoldDB" id="M9LYH2"/>
<dbReference type="InterPro" id="IPR054353">
    <property type="entry name" value="IstA-like_C"/>
</dbReference>
<name>M9LYH2_PAEPP</name>
<organism evidence="2 3">
    <name type="scientific">Paenibacillus popilliae ATCC 14706</name>
    <dbReference type="NCBI Taxonomy" id="1212764"/>
    <lineage>
        <taxon>Bacteria</taxon>
        <taxon>Bacillati</taxon>
        <taxon>Bacillota</taxon>
        <taxon>Bacilli</taxon>
        <taxon>Bacillales</taxon>
        <taxon>Paenibacillaceae</taxon>
        <taxon>Paenibacillus</taxon>
    </lineage>
</organism>
<feature type="domain" description="Transposase for insertion sequence element IS21-like C-terminal" evidence="1">
    <location>
        <begin position="16"/>
        <end position="57"/>
    </location>
</feature>
<comment type="caution">
    <text evidence="2">The sequence shown here is derived from an EMBL/GenBank/DDBJ whole genome shotgun (WGS) entry which is preliminary data.</text>
</comment>
<accession>M9LYH2</accession>
<dbReference type="Pfam" id="PF22483">
    <property type="entry name" value="Mu-transpos_C_2"/>
    <property type="match status" value="1"/>
</dbReference>
<keyword evidence="3" id="KW-1185">Reference proteome</keyword>
<evidence type="ECO:0000259" key="1">
    <source>
        <dbReference type="Pfam" id="PF22483"/>
    </source>
</evidence>
<dbReference type="Proteomes" id="UP000029453">
    <property type="component" value="Unassembled WGS sequence"/>
</dbReference>
<protein>
    <submittedName>
        <fullName evidence="2">Transposase and inactivated derivative</fullName>
    </submittedName>
</protein>
<dbReference type="EMBL" id="BALG01000023">
    <property type="protein sequence ID" value="GAC41159.1"/>
    <property type="molecule type" value="Genomic_DNA"/>
</dbReference>
<evidence type="ECO:0000313" key="3">
    <source>
        <dbReference type="Proteomes" id="UP000029453"/>
    </source>
</evidence>
<gene>
    <name evidence="2" type="ORF">PPOP_0500</name>
</gene>
<proteinExistence type="predicted"/>
<evidence type="ECO:0000313" key="2">
    <source>
        <dbReference type="EMBL" id="GAC41159.1"/>
    </source>
</evidence>
<sequence length="63" mass="7088">MPAEMRKEETLVPVTAITFAHAEQHQRKGSSDGYVSFEANRYTVPFPYISSIVEVQDEKNGSL</sequence>
<reference evidence="2 3" key="1">
    <citation type="submission" date="2012-10" db="EMBL/GenBank/DDBJ databases">
        <title>Draft Genome Sequence of Paenibacillus popilliae ATCC 14706T.</title>
        <authorList>
            <person name="Iiyama K."/>
            <person name="Mori K."/>
            <person name="Mon H."/>
            <person name="Chieda Y."/>
            <person name="Lee J.M."/>
            <person name="Kusakabe T."/>
            <person name="Tashiro K."/>
            <person name="Asano S."/>
            <person name="Yasunaga-Aoki C."/>
            <person name="Shimizu S."/>
        </authorList>
    </citation>
    <scope>NUCLEOTIDE SEQUENCE [LARGE SCALE GENOMIC DNA]</scope>
    <source>
        <strain evidence="2 3">ATCC 14706</strain>
    </source>
</reference>